<dbReference type="AlphaFoldDB" id="A0A0K6GFI5"/>
<evidence type="ECO:0000313" key="3">
    <source>
        <dbReference type="EMBL" id="CUA77373.1"/>
    </source>
</evidence>
<organism evidence="3 4">
    <name type="scientific">Rhizoctonia solani</name>
    <dbReference type="NCBI Taxonomy" id="456999"/>
    <lineage>
        <taxon>Eukaryota</taxon>
        <taxon>Fungi</taxon>
        <taxon>Dikarya</taxon>
        <taxon>Basidiomycota</taxon>
        <taxon>Agaricomycotina</taxon>
        <taxon>Agaricomycetes</taxon>
        <taxon>Cantharellales</taxon>
        <taxon>Ceratobasidiaceae</taxon>
        <taxon>Rhizoctonia</taxon>
    </lineage>
</organism>
<evidence type="ECO:0000256" key="2">
    <source>
        <dbReference type="SAM" id="SignalP"/>
    </source>
</evidence>
<feature type="signal peptide" evidence="2">
    <location>
        <begin position="1"/>
        <end position="20"/>
    </location>
</feature>
<keyword evidence="4" id="KW-1185">Reference proteome</keyword>
<feature type="chain" id="PRO_5005503098" evidence="2">
    <location>
        <begin position="21"/>
        <end position="290"/>
    </location>
</feature>
<reference evidence="3 4" key="1">
    <citation type="submission" date="2015-07" db="EMBL/GenBank/DDBJ databases">
        <authorList>
            <person name="Noorani M."/>
        </authorList>
    </citation>
    <scope>NUCLEOTIDE SEQUENCE [LARGE SCALE GENOMIC DNA]</scope>
    <source>
        <strain evidence="3">BBA 69670</strain>
    </source>
</reference>
<keyword evidence="2" id="KW-0732">Signal</keyword>
<sequence length="290" mass="30881">MRFTFSSLAILAVAVGYVAADSTQRRSLNPHLSNIQHVDFENLPAAPAPETNAKRMAQGLPPMKPRSRKHRSGDVLKRGTPVGSAHRPRSSPSVPVKKSCNILVKSAAKTYGYLYKSFDDIGEYGRFESSQTADALVVTFNYVAGSDAPVDLYATNGKSAAYPYMGAVSQYDGSNYNLAAGSSAFVNVGATKQAPAGSPPVEGDTAFSDATRSGSKYESAIWYYDPTTNQIRAQWINPDGSGPATHLVHGVDGDADLILLTGDPSAMQRDYAGDYPEVTFTCVAPVSTPV</sequence>
<feature type="region of interest" description="Disordered" evidence="1">
    <location>
        <begin position="55"/>
        <end position="96"/>
    </location>
</feature>
<proteinExistence type="predicted"/>
<protein>
    <submittedName>
        <fullName evidence="3">Uncharacterized protein</fullName>
    </submittedName>
</protein>
<evidence type="ECO:0000313" key="4">
    <source>
        <dbReference type="Proteomes" id="UP000044841"/>
    </source>
</evidence>
<name>A0A0K6GFI5_9AGAM</name>
<evidence type="ECO:0000256" key="1">
    <source>
        <dbReference type="SAM" id="MobiDB-lite"/>
    </source>
</evidence>
<dbReference type="EMBL" id="CYGV01001833">
    <property type="protein sequence ID" value="CUA77373.1"/>
    <property type="molecule type" value="Genomic_DNA"/>
</dbReference>
<accession>A0A0K6GFI5</accession>
<dbReference type="Proteomes" id="UP000044841">
    <property type="component" value="Unassembled WGS sequence"/>
</dbReference>
<gene>
    <name evidence="3" type="ORF">RSOLAG22IIIB_06688</name>
</gene>